<evidence type="ECO:0000256" key="3">
    <source>
        <dbReference type="ARBA" id="ARBA00022691"/>
    </source>
</evidence>
<feature type="binding site" evidence="5">
    <location>
        <position position="250"/>
    </location>
    <ligand>
        <name>S-adenosyl-L-methionine</name>
        <dbReference type="ChEBI" id="CHEBI:59789"/>
    </ligand>
</feature>
<dbReference type="Pfam" id="PF21148">
    <property type="entry name" value="NSUN5_fdxn-like"/>
    <property type="match status" value="1"/>
</dbReference>
<dbReference type="PROSITE" id="PS51686">
    <property type="entry name" value="SAM_MT_RSMB_NOP"/>
    <property type="match status" value="1"/>
</dbReference>
<proteinExistence type="inferred from homology"/>
<dbReference type="GO" id="GO:0003723">
    <property type="term" value="F:RNA binding"/>
    <property type="evidence" value="ECO:0007669"/>
    <property type="project" value="UniProtKB-UniRule"/>
</dbReference>
<dbReference type="InterPro" id="IPR049560">
    <property type="entry name" value="MeTrfase_RsmB-F_NOP2_cat"/>
</dbReference>
<dbReference type="InterPro" id="IPR023267">
    <property type="entry name" value="RCMT"/>
</dbReference>
<keyword evidence="9" id="KW-1185">Reference proteome</keyword>
<dbReference type="EMBL" id="JAVHJS010000021">
    <property type="protein sequence ID" value="KAK2823372.1"/>
    <property type="molecule type" value="Genomic_DNA"/>
</dbReference>
<feature type="binding site" evidence="5">
    <location>
        <begin position="226"/>
        <end position="232"/>
    </location>
    <ligand>
        <name>S-adenosyl-L-methionine</name>
        <dbReference type="ChEBI" id="CHEBI:59789"/>
    </ligand>
</feature>
<evidence type="ECO:0000259" key="7">
    <source>
        <dbReference type="PROSITE" id="PS51686"/>
    </source>
</evidence>
<evidence type="ECO:0000256" key="1">
    <source>
        <dbReference type="ARBA" id="ARBA00022603"/>
    </source>
</evidence>
<dbReference type="InterPro" id="IPR048889">
    <property type="entry name" value="NSUN5_RCM1_N"/>
</dbReference>
<dbReference type="GO" id="GO:0008173">
    <property type="term" value="F:RNA methyltransferase activity"/>
    <property type="evidence" value="ECO:0007669"/>
    <property type="project" value="InterPro"/>
</dbReference>
<name>A0AA88LSQ2_TACVA</name>
<dbReference type="InterPro" id="IPR001678">
    <property type="entry name" value="MeTrfase_RsmB-F_NOP2_dom"/>
</dbReference>
<gene>
    <name evidence="8" type="ORF">Q7C36_019972</name>
</gene>
<dbReference type="Gene3D" id="3.30.70.1170">
    <property type="entry name" value="Sun protein, domain 3"/>
    <property type="match status" value="1"/>
</dbReference>
<dbReference type="SUPFAM" id="SSF53335">
    <property type="entry name" value="S-adenosyl-L-methionine-dependent methyltransferases"/>
    <property type="match status" value="1"/>
</dbReference>
<keyword evidence="3 5" id="KW-0949">S-adenosyl-L-methionine</keyword>
<feature type="domain" description="SAM-dependent MTase RsmB/NOP-type" evidence="7">
    <location>
        <begin position="123"/>
        <end position="413"/>
    </location>
</feature>
<keyword evidence="1 5" id="KW-0489">Methyltransferase</keyword>
<dbReference type="PRINTS" id="PR02008">
    <property type="entry name" value="RCMTFAMILY"/>
</dbReference>
<dbReference type="InterPro" id="IPR029063">
    <property type="entry name" value="SAM-dependent_MTases_sf"/>
</dbReference>
<feature type="region of interest" description="Disordered" evidence="6">
    <location>
        <begin position="416"/>
        <end position="465"/>
    </location>
</feature>
<dbReference type="Proteomes" id="UP001187315">
    <property type="component" value="Unassembled WGS sequence"/>
</dbReference>
<dbReference type="InterPro" id="IPR049561">
    <property type="entry name" value="NSUN5_7_fdxn-like"/>
</dbReference>
<dbReference type="Pfam" id="PF01189">
    <property type="entry name" value="Methyltr_RsmB-F"/>
    <property type="match status" value="1"/>
</dbReference>
<feature type="active site" description="Nucleophile" evidence="5">
    <location>
        <position position="351"/>
    </location>
</feature>
<feature type="compositionally biased region" description="Basic residues" evidence="6">
    <location>
        <begin position="451"/>
        <end position="465"/>
    </location>
</feature>
<dbReference type="GO" id="GO:0070475">
    <property type="term" value="P:rRNA base methylation"/>
    <property type="evidence" value="ECO:0007669"/>
    <property type="project" value="TreeGrafter"/>
</dbReference>
<reference evidence="8" key="1">
    <citation type="submission" date="2023-08" db="EMBL/GenBank/DDBJ databases">
        <title>Pelteobagrus vachellii genome.</title>
        <authorList>
            <person name="Liu H."/>
        </authorList>
    </citation>
    <scope>NUCLEOTIDE SEQUENCE</scope>
    <source>
        <strain evidence="8">PRFRI_2022a</strain>
        <tissue evidence="8">Muscle</tissue>
    </source>
</reference>
<dbReference type="Gene3D" id="3.40.50.150">
    <property type="entry name" value="Vaccinia Virus protein VP39"/>
    <property type="match status" value="1"/>
</dbReference>
<accession>A0AA88LSQ2</accession>
<feature type="binding site" evidence="5">
    <location>
        <position position="277"/>
    </location>
    <ligand>
        <name>S-adenosyl-L-methionine</name>
        <dbReference type="ChEBI" id="CHEBI:59789"/>
    </ligand>
</feature>
<keyword evidence="2 5" id="KW-0808">Transferase</keyword>
<evidence type="ECO:0000313" key="9">
    <source>
        <dbReference type="Proteomes" id="UP001187315"/>
    </source>
</evidence>
<dbReference type="GO" id="GO:0005730">
    <property type="term" value="C:nucleolus"/>
    <property type="evidence" value="ECO:0007669"/>
    <property type="project" value="TreeGrafter"/>
</dbReference>
<feature type="binding site" evidence="5">
    <location>
        <position position="297"/>
    </location>
    <ligand>
        <name>S-adenosyl-L-methionine</name>
        <dbReference type="ChEBI" id="CHEBI:59789"/>
    </ligand>
</feature>
<feature type="compositionally biased region" description="Low complexity" evidence="6">
    <location>
        <begin position="425"/>
        <end position="436"/>
    </location>
</feature>
<comment type="similarity">
    <text evidence="5">Belongs to the class I-like SAM-binding methyltransferase superfamily. RsmB/NOP family.</text>
</comment>
<evidence type="ECO:0000256" key="5">
    <source>
        <dbReference type="PROSITE-ProRule" id="PRU01023"/>
    </source>
</evidence>
<dbReference type="Pfam" id="PF21153">
    <property type="entry name" value="NSUN5_N"/>
    <property type="match status" value="1"/>
</dbReference>
<keyword evidence="4 5" id="KW-0694">RNA-binding</keyword>
<dbReference type="PANTHER" id="PTHR22807:SF4">
    <property type="entry name" value="28S RRNA (CYTOSINE-C(5))-METHYLTRANSFERASE"/>
    <property type="match status" value="1"/>
</dbReference>
<evidence type="ECO:0000256" key="2">
    <source>
        <dbReference type="ARBA" id="ARBA00022679"/>
    </source>
</evidence>
<comment type="caution">
    <text evidence="8">The sequence shown here is derived from an EMBL/GenBank/DDBJ whole genome shotgun (WGS) entry which is preliminary data.</text>
</comment>
<sequence>MALYMKAAEILDKVEQRKGAVKTLVYDSKFQNIKQLFALVCETQKYSLVLQEIVENTRLLKHTNLRNNLAKVLVYDLLIGQGLKCGGNWKAMMLKHQSRLQAALARIKVKRKVSRNQDLLPPSVQHKGSDIPRYVRVNTLKTTVEDVIDYLKREGYSYHGTDLCSVSGKVFMRDLHFRDILVFSAKMDFHDHFLYKAGHIILQDKASCLPAYLLDPPVGGHVIDACAAPGNKTSHLAAIMKNKGKLFAFDLDAKRLSTMSTLLLRAGVTCHRLANEDFLKVDPLSPAYKDVKHILLDPSCSGSGMVCLHDGSSEEQEQEPERLKALATFQLRCLNHALKFPKLQRLVYSTCSIHPQENEEVVSLCLEKNPDFRLIHLLPEWPERGQDPLTECLRASTTKTFTHGFFVAMLVRQATPNTESSSKQPPVISDPSVVVDEQTEVSVEDDQPPAAKKRRNRKKPKKQKT</sequence>
<feature type="compositionally biased region" description="Acidic residues" evidence="6">
    <location>
        <begin position="437"/>
        <end position="447"/>
    </location>
</feature>
<organism evidence="8 9">
    <name type="scientific">Tachysurus vachellii</name>
    <name type="common">Darkbarbel catfish</name>
    <name type="synonym">Pelteobagrus vachellii</name>
    <dbReference type="NCBI Taxonomy" id="175792"/>
    <lineage>
        <taxon>Eukaryota</taxon>
        <taxon>Metazoa</taxon>
        <taxon>Chordata</taxon>
        <taxon>Craniata</taxon>
        <taxon>Vertebrata</taxon>
        <taxon>Euteleostomi</taxon>
        <taxon>Actinopterygii</taxon>
        <taxon>Neopterygii</taxon>
        <taxon>Teleostei</taxon>
        <taxon>Ostariophysi</taxon>
        <taxon>Siluriformes</taxon>
        <taxon>Bagridae</taxon>
        <taxon>Tachysurus</taxon>
    </lineage>
</organism>
<dbReference type="FunFam" id="3.30.70.1170:FF:000004">
    <property type="entry name" value="probable 28S rRNA (Cytosine-C(5))-methyltransferase isoform X2"/>
    <property type="match status" value="1"/>
</dbReference>
<protein>
    <recommendedName>
        <fullName evidence="7">SAM-dependent MTase RsmB/NOP-type domain-containing protein</fullName>
    </recommendedName>
</protein>
<dbReference type="PANTHER" id="PTHR22807">
    <property type="entry name" value="NOP2 YEAST -RELATED NOL1/NOP2/FMU SUN DOMAIN-CONTAINING"/>
    <property type="match status" value="1"/>
</dbReference>
<dbReference type="AlphaFoldDB" id="A0AA88LSQ2"/>
<evidence type="ECO:0000256" key="6">
    <source>
        <dbReference type="SAM" id="MobiDB-lite"/>
    </source>
</evidence>
<evidence type="ECO:0000256" key="4">
    <source>
        <dbReference type="ARBA" id="ARBA00022884"/>
    </source>
</evidence>
<evidence type="ECO:0000313" key="8">
    <source>
        <dbReference type="EMBL" id="KAK2823372.1"/>
    </source>
</evidence>